<dbReference type="GO" id="GO:0005524">
    <property type="term" value="F:ATP binding"/>
    <property type="evidence" value="ECO:0007669"/>
    <property type="project" value="UniProtKB-KW"/>
</dbReference>
<dbReference type="Pfam" id="PF00069">
    <property type="entry name" value="Pkinase"/>
    <property type="match status" value="1"/>
</dbReference>
<dbReference type="PANTHER" id="PTHR47634">
    <property type="entry name" value="PROTEIN KINASE DOMAIN-CONTAINING PROTEIN-RELATED"/>
    <property type="match status" value="1"/>
</dbReference>
<dbReference type="InterPro" id="IPR000719">
    <property type="entry name" value="Prot_kinase_dom"/>
</dbReference>
<dbReference type="InterPro" id="IPR051334">
    <property type="entry name" value="SRPK"/>
</dbReference>
<proteinExistence type="predicted"/>
<feature type="domain" description="Protein kinase" evidence="9">
    <location>
        <begin position="1"/>
        <end position="240"/>
    </location>
</feature>
<dbReference type="AlphaFoldDB" id="A0A8H4VYP8"/>
<sequence>MQRARKKFNSIAASHAGARCVRTLLDTFEIATAAGSHICLVHKPLGLRQSDFQALCPACKLPQDLLKLTLTHILLALDYLHTKCRLIHTDIQTKNILLNIEGETVLTNFEEAEINDPSPCKVDGDRIIYTSRELRVRGSTGHPVLCDFGEARIGDGEFNDDIQPYLYRAPKVILEIPWGKNVDIWNLGVIVWDLSQNTHLYNAQDANNELSSAQHLDEMTALLEPHRNHSSSEAEPWWSF</sequence>
<evidence type="ECO:0000256" key="8">
    <source>
        <dbReference type="ARBA" id="ARBA00048679"/>
    </source>
</evidence>
<evidence type="ECO:0000256" key="3">
    <source>
        <dbReference type="ARBA" id="ARBA00022679"/>
    </source>
</evidence>
<keyword evidence="2" id="KW-0723">Serine/threonine-protein kinase</keyword>
<gene>
    <name evidence="10" type="ORF">G7Y89_g10500</name>
</gene>
<dbReference type="GO" id="GO:0005634">
    <property type="term" value="C:nucleus"/>
    <property type="evidence" value="ECO:0007669"/>
    <property type="project" value="TreeGrafter"/>
</dbReference>
<comment type="catalytic activity">
    <reaction evidence="7">
        <text>L-threonyl-[protein] + ATP = O-phospho-L-threonyl-[protein] + ADP + H(+)</text>
        <dbReference type="Rhea" id="RHEA:46608"/>
        <dbReference type="Rhea" id="RHEA-COMP:11060"/>
        <dbReference type="Rhea" id="RHEA-COMP:11605"/>
        <dbReference type="ChEBI" id="CHEBI:15378"/>
        <dbReference type="ChEBI" id="CHEBI:30013"/>
        <dbReference type="ChEBI" id="CHEBI:30616"/>
        <dbReference type="ChEBI" id="CHEBI:61977"/>
        <dbReference type="ChEBI" id="CHEBI:456216"/>
        <dbReference type="EC" id="2.7.11.1"/>
    </reaction>
</comment>
<dbReference type="InterPro" id="IPR011009">
    <property type="entry name" value="Kinase-like_dom_sf"/>
</dbReference>
<evidence type="ECO:0000256" key="5">
    <source>
        <dbReference type="ARBA" id="ARBA00022777"/>
    </source>
</evidence>
<dbReference type="GO" id="GO:0050684">
    <property type="term" value="P:regulation of mRNA processing"/>
    <property type="evidence" value="ECO:0007669"/>
    <property type="project" value="TreeGrafter"/>
</dbReference>
<dbReference type="PANTHER" id="PTHR47634:SF9">
    <property type="entry name" value="PROTEIN KINASE DOMAIN-CONTAINING PROTEIN-RELATED"/>
    <property type="match status" value="1"/>
</dbReference>
<dbReference type="EC" id="2.7.11.1" evidence="1"/>
<dbReference type="SUPFAM" id="SSF56112">
    <property type="entry name" value="Protein kinase-like (PK-like)"/>
    <property type="match status" value="1"/>
</dbReference>
<evidence type="ECO:0000256" key="6">
    <source>
        <dbReference type="ARBA" id="ARBA00022840"/>
    </source>
</evidence>
<dbReference type="SMART" id="SM00220">
    <property type="entry name" value="S_TKc"/>
    <property type="match status" value="1"/>
</dbReference>
<comment type="caution">
    <text evidence="10">The sequence shown here is derived from an EMBL/GenBank/DDBJ whole genome shotgun (WGS) entry which is preliminary data.</text>
</comment>
<keyword evidence="5" id="KW-0418">Kinase</keyword>
<organism evidence="10 11">
    <name type="scientific">Cudoniella acicularis</name>
    <dbReference type="NCBI Taxonomy" id="354080"/>
    <lineage>
        <taxon>Eukaryota</taxon>
        <taxon>Fungi</taxon>
        <taxon>Dikarya</taxon>
        <taxon>Ascomycota</taxon>
        <taxon>Pezizomycotina</taxon>
        <taxon>Leotiomycetes</taxon>
        <taxon>Helotiales</taxon>
        <taxon>Tricladiaceae</taxon>
        <taxon>Cudoniella</taxon>
    </lineage>
</organism>
<dbReference type="PROSITE" id="PS50011">
    <property type="entry name" value="PROTEIN_KINASE_DOM"/>
    <property type="match status" value="1"/>
</dbReference>
<reference evidence="10 11" key="1">
    <citation type="submission" date="2020-03" db="EMBL/GenBank/DDBJ databases">
        <title>Draft Genome Sequence of Cudoniella acicularis.</title>
        <authorList>
            <person name="Buettner E."/>
            <person name="Kellner H."/>
        </authorList>
    </citation>
    <scope>NUCLEOTIDE SEQUENCE [LARGE SCALE GENOMIC DNA]</scope>
    <source>
        <strain evidence="10 11">DSM 108380</strain>
    </source>
</reference>
<accession>A0A8H4VYP8</accession>
<dbReference type="EMBL" id="JAAMPI010000932">
    <property type="protein sequence ID" value="KAF4627658.1"/>
    <property type="molecule type" value="Genomic_DNA"/>
</dbReference>
<evidence type="ECO:0000313" key="10">
    <source>
        <dbReference type="EMBL" id="KAF4627658.1"/>
    </source>
</evidence>
<keyword evidence="3" id="KW-0808">Transferase</keyword>
<dbReference type="Gene3D" id="1.10.510.10">
    <property type="entry name" value="Transferase(Phosphotransferase) domain 1"/>
    <property type="match status" value="1"/>
</dbReference>
<keyword evidence="4" id="KW-0547">Nucleotide-binding</keyword>
<dbReference type="GO" id="GO:0000245">
    <property type="term" value="P:spliceosomal complex assembly"/>
    <property type="evidence" value="ECO:0007669"/>
    <property type="project" value="TreeGrafter"/>
</dbReference>
<name>A0A8H4VYP8_9HELO</name>
<evidence type="ECO:0000256" key="2">
    <source>
        <dbReference type="ARBA" id="ARBA00022527"/>
    </source>
</evidence>
<dbReference type="Proteomes" id="UP000566819">
    <property type="component" value="Unassembled WGS sequence"/>
</dbReference>
<dbReference type="OrthoDB" id="5979581at2759"/>
<evidence type="ECO:0000313" key="11">
    <source>
        <dbReference type="Proteomes" id="UP000566819"/>
    </source>
</evidence>
<protein>
    <recommendedName>
        <fullName evidence="1">non-specific serine/threonine protein kinase</fullName>
        <ecNumber evidence="1">2.7.11.1</ecNumber>
    </recommendedName>
</protein>
<dbReference type="GO" id="GO:0004674">
    <property type="term" value="F:protein serine/threonine kinase activity"/>
    <property type="evidence" value="ECO:0007669"/>
    <property type="project" value="UniProtKB-KW"/>
</dbReference>
<keyword evidence="11" id="KW-1185">Reference proteome</keyword>
<evidence type="ECO:0000256" key="7">
    <source>
        <dbReference type="ARBA" id="ARBA00047899"/>
    </source>
</evidence>
<dbReference type="Gene3D" id="3.30.200.20">
    <property type="entry name" value="Phosphorylase Kinase, domain 1"/>
    <property type="match status" value="1"/>
</dbReference>
<evidence type="ECO:0000259" key="9">
    <source>
        <dbReference type="PROSITE" id="PS50011"/>
    </source>
</evidence>
<evidence type="ECO:0000256" key="1">
    <source>
        <dbReference type="ARBA" id="ARBA00012513"/>
    </source>
</evidence>
<comment type="catalytic activity">
    <reaction evidence="8">
        <text>L-seryl-[protein] + ATP = O-phospho-L-seryl-[protein] + ADP + H(+)</text>
        <dbReference type="Rhea" id="RHEA:17989"/>
        <dbReference type="Rhea" id="RHEA-COMP:9863"/>
        <dbReference type="Rhea" id="RHEA-COMP:11604"/>
        <dbReference type="ChEBI" id="CHEBI:15378"/>
        <dbReference type="ChEBI" id="CHEBI:29999"/>
        <dbReference type="ChEBI" id="CHEBI:30616"/>
        <dbReference type="ChEBI" id="CHEBI:83421"/>
        <dbReference type="ChEBI" id="CHEBI:456216"/>
        <dbReference type="EC" id="2.7.11.1"/>
    </reaction>
</comment>
<evidence type="ECO:0000256" key="4">
    <source>
        <dbReference type="ARBA" id="ARBA00022741"/>
    </source>
</evidence>
<keyword evidence="6" id="KW-0067">ATP-binding</keyword>
<dbReference type="GO" id="GO:0005737">
    <property type="term" value="C:cytoplasm"/>
    <property type="evidence" value="ECO:0007669"/>
    <property type="project" value="TreeGrafter"/>
</dbReference>